<accession>A0ABN6TU37</accession>
<feature type="domain" description="MbtH-like" evidence="1">
    <location>
        <begin position="39"/>
        <end position="87"/>
    </location>
</feature>
<proteinExistence type="predicted"/>
<protein>
    <recommendedName>
        <fullName evidence="1">MbtH-like domain-containing protein</fullName>
    </recommendedName>
</protein>
<dbReference type="InterPro" id="IPR038020">
    <property type="entry name" value="MbtH-like_sf"/>
</dbReference>
<dbReference type="PANTHER" id="PTHR38444:SF1">
    <property type="entry name" value="ENTEROBACTIN BIOSYNTHESIS PROTEIN YBDZ"/>
    <property type="match status" value="1"/>
</dbReference>
<keyword evidence="3" id="KW-1185">Reference proteome</keyword>
<name>A0ABN6TU37_9BURK</name>
<evidence type="ECO:0000259" key="1">
    <source>
        <dbReference type="SMART" id="SM00923"/>
    </source>
</evidence>
<dbReference type="EMBL" id="AP026974">
    <property type="protein sequence ID" value="BDT78957.1"/>
    <property type="molecule type" value="Genomic_DNA"/>
</dbReference>
<dbReference type="Pfam" id="PF03621">
    <property type="entry name" value="MbtH"/>
    <property type="match status" value="1"/>
</dbReference>
<evidence type="ECO:0000313" key="3">
    <source>
        <dbReference type="Proteomes" id="UP001211204"/>
    </source>
</evidence>
<dbReference type="Proteomes" id="UP001211204">
    <property type="component" value="Chromosome"/>
</dbReference>
<dbReference type="SUPFAM" id="SSF160582">
    <property type="entry name" value="MbtH-like"/>
    <property type="match status" value="1"/>
</dbReference>
<dbReference type="InterPro" id="IPR037407">
    <property type="entry name" value="MLP_fam"/>
</dbReference>
<organism evidence="2 3">
    <name type="scientific">Polynucleobacter yangtzensis</name>
    <dbReference type="NCBI Taxonomy" id="1743159"/>
    <lineage>
        <taxon>Bacteria</taxon>
        <taxon>Pseudomonadati</taxon>
        <taxon>Pseudomonadota</taxon>
        <taxon>Betaproteobacteria</taxon>
        <taxon>Burkholderiales</taxon>
        <taxon>Burkholderiaceae</taxon>
        <taxon>Polynucleobacter</taxon>
    </lineage>
</organism>
<dbReference type="SMART" id="SM00923">
    <property type="entry name" value="MbtH"/>
    <property type="match status" value="1"/>
</dbReference>
<sequence length="101" mass="11549">MQTSQKRKLEKSVKFTKYLKILKMNDKTSKTPNNSGDGLTIDGDHFKILINNENQHSLWPALKTTPNGWTEVGFSGSKQECTKYVDDNWKDMRPKSLTAQS</sequence>
<reference evidence="2 3" key="1">
    <citation type="submission" date="2022-11" db="EMBL/GenBank/DDBJ databases">
        <title>Complete Genome Sequences of three Polynucleobacter sp. Subcluster PnecC Strains KF022, KF023, and KF032 Isolated from a Shallow Eutrophic Lake in Japan.</title>
        <authorList>
            <person name="Ogata Y."/>
            <person name="Watanabe K."/>
            <person name="Takemine S."/>
            <person name="Shindo C."/>
            <person name="Kurokawa R."/>
            <person name="Suda W."/>
        </authorList>
    </citation>
    <scope>NUCLEOTIDE SEQUENCE [LARGE SCALE GENOMIC DNA]</scope>
    <source>
        <strain evidence="2 3">KF032</strain>
    </source>
</reference>
<dbReference type="PANTHER" id="PTHR38444">
    <property type="entry name" value="ENTEROBACTIN BIOSYNTHESIS PROTEIN YBDZ"/>
    <property type="match status" value="1"/>
</dbReference>
<gene>
    <name evidence="2" type="ORF">PKF032_08450</name>
</gene>
<dbReference type="RefSeq" id="WP_338091692.1">
    <property type="nucleotide sequence ID" value="NZ_AP026974.1"/>
</dbReference>
<dbReference type="Gene3D" id="3.90.820.10">
    <property type="entry name" value="Structural Genomics, Unknown Function 30-nov-00 1gh9 Mol_id"/>
    <property type="match status" value="1"/>
</dbReference>
<evidence type="ECO:0000313" key="2">
    <source>
        <dbReference type="EMBL" id="BDT78957.1"/>
    </source>
</evidence>
<dbReference type="InterPro" id="IPR005153">
    <property type="entry name" value="MbtH-like_dom"/>
</dbReference>